<dbReference type="EMBL" id="SZYD01000014">
    <property type="protein sequence ID" value="KAD4180438.1"/>
    <property type="molecule type" value="Genomic_DNA"/>
</dbReference>
<protein>
    <submittedName>
        <fullName evidence="1">Uncharacterized protein</fullName>
    </submittedName>
</protein>
<dbReference type="Proteomes" id="UP000326396">
    <property type="component" value="Linkage Group LG4"/>
</dbReference>
<evidence type="ECO:0000313" key="2">
    <source>
        <dbReference type="Proteomes" id="UP000326396"/>
    </source>
</evidence>
<gene>
    <name evidence="1" type="ORF">E3N88_29029</name>
</gene>
<name>A0A5N6N1H6_9ASTR</name>
<dbReference type="AlphaFoldDB" id="A0A5N6N1H6"/>
<proteinExistence type="predicted"/>
<organism evidence="1 2">
    <name type="scientific">Mikania micrantha</name>
    <name type="common">bitter vine</name>
    <dbReference type="NCBI Taxonomy" id="192012"/>
    <lineage>
        <taxon>Eukaryota</taxon>
        <taxon>Viridiplantae</taxon>
        <taxon>Streptophyta</taxon>
        <taxon>Embryophyta</taxon>
        <taxon>Tracheophyta</taxon>
        <taxon>Spermatophyta</taxon>
        <taxon>Magnoliopsida</taxon>
        <taxon>eudicotyledons</taxon>
        <taxon>Gunneridae</taxon>
        <taxon>Pentapetalae</taxon>
        <taxon>asterids</taxon>
        <taxon>campanulids</taxon>
        <taxon>Asterales</taxon>
        <taxon>Asteraceae</taxon>
        <taxon>Asteroideae</taxon>
        <taxon>Heliantheae alliance</taxon>
        <taxon>Eupatorieae</taxon>
        <taxon>Mikania</taxon>
    </lineage>
</organism>
<keyword evidence="2" id="KW-1185">Reference proteome</keyword>
<comment type="caution">
    <text evidence="1">The sequence shown here is derived from an EMBL/GenBank/DDBJ whole genome shotgun (WGS) entry which is preliminary data.</text>
</comment>
<accession>A0A5N6N1H6</accession>
<sequence length="90" mass="9580">MWCVLSTSANLGQGSAKFLAAQGSADFGSNKGLPAWDGSALHGFGIHERFLTMQRFGDMVEVRRSGGFAACKKDRPEMLGVRLHHVGSAG</sequence>
<evidence type="ECO:0000313" key="1">
    <source>
        <dbReference type="EMBL" id="KAD4180438.1"/>
    </source>
</evidence>
<reference evidence="1 2" key="1">
    <citation type="submission" date="2019-05" db="EMBL/GenBank/DDBJ databases">
        <title>Mikania micrantha, genome provides insights into the molecular mechanism of rapid growth.</title>
        <authorList>
            <person name="Liu B."/>
        </authorList>
    </citation>
    <scope>NUCLEOTIDE SEQUENCE [LARGE SCALE GENOMIC DNA]</scope>
    <source>
        <strain evidence="1">NLD-2019</strain>
        <tissue evidence="1">Leaf</tissue>
    </source>
</reference>